<protein>
    <recommendedName>
        <fullName evidence="3">Ornithine cyclodeaminase</fullName>
    </recommendedName>
</protein>
<dbReference type="GO" id="GO:0005737">
    <property type="term" value="C:cytoplasm"/>
    <property type="evidence" value="ECO:0007669"/>
    <property type="project" value="TreeGrafter"/>
</dbReference>
<evidence type="ECO:0008006" key="3">
    <source>
        <dbReference type="Google" id="ProtNLM"/>
    </source>
</evidence>
<proteinExistence type="predicted"/>
<dbReference type="SUPFAM" id="SSF51735">
    <property type="entry name" value="NAD(P)-binding Rossmann-fold domains"/>
    <property type="match status" value="1"/>
</dbReference>
<name>A0AAV6EDL0_CAMHY</name>
<dbReference type="AlphaFoldDB" id="A0AAV6EDL0"/>
<dbReference type="InterPro" id="IPR023401">
    <property type="entry name" value="ODC_N"/>
</dbReference>
<gene>
    <name evidence="1" type="ORF">F7P66_07750</name>
</gene>
<dbReference type="PANTHER" id="PTHR13812:SF19">
    <property type="entry name" value="KETIMINE REDUCTASE MU-CRYSTALLIN"/>
    <property type="match status" value="1"/>
</dbReference>
<dbReference type="InterPro" id="IPR003462">
    <property type="entry name" value="ODC_Mu_crystall"/>
</dbReference>
<sequence>MIYIDEKTTAKYLNITNCVKSIQKMYKIMQTKDYAMGGKNANSHGMRISFPRDKHTNNTFIAMPGFLGGEYQVAGLKWHGPNIRGSTRNSTNFTLILNKPNTGAPIALFEANLLTAYRTAALSLYATTLLKQAQRVKTIGLIGGGEIHTIFLQGLLELYPNINLIKIKSKTENGAEKFISNFNKFKNICFEICQNVNAVLDDSDIISVNPGFDFDSLGQMPLLRAKYIKENALILCLSYAKFSDEFLINDAIKVADNFAMYESYLAEFGYPVYPKFSSLGSRFIDLVYDKQVKRGEIVDIVDILNKTKSEILAQNKPVVFASGGMIIEDIAVACDLLKEIKTK</sequence>
<dbReference type="InterPro" id="IPR036291">
    <property type="entry name" value="NAD(P)-bd_dom_sf"/>
</dbReference>
<dbReference type="EMBL" id="VZON01000007">
    <property type="protein sequence ID" value="KAB0611831.1"/>
    <property type="molecule type" value="Genomic_DNA"/>
</dbReference>
<accession>A0AAV6EDL0</accession>
<dbReference type="Gene3D" id="3.40.50.720">
    <property type="entry name" value="NAD(P)-binding Rossmann-like Domain"/>
    <property type="match status" value="1"/>
</dbReference>
<evidence type="ECO:0000313" key="1">
    <source>
        <dbReference type="EMBL" id="KAB0611831.1"/>
    </source>
</evidence>
<reference evidence="1 2" key="1">
    <citation type="submission" date="2019-09" db="EMBL/GenBank/DDBJ databases">
        <title>Draft genome sequences of 48 bacterial type strains from the CCUG.</title>
        <authorList>
            <person name="Tunovic T."/>
            <person name="Pineiro-Iglesias B."/>
            <person name="Unosson C."/>
            <person name="Inganas E."/>
            <person name="Ohlen M."/>
            <person name="Cardew S."/>
            <person name="Jensie-Markopoulos S."/>
            <person name="Salva-Serra F."/>
            <person name="Jaen-Luchoro D."/>
            <person name="Karlsson R."/>
            <person name="Svensson-Stadler L."/>
            <person name="Chun J."/>
            <person name="Moore E."/>
        </authorList>
    </citation>
    <scope>NUCLEOTIDE SEQUENCE [LARGE SCALE GENOMIC DNA]</scope>
    <source>
        <strain evidence="1 2">CCUG 34538</strain>
    </source>
</reference>
<dbReference type="Pfam" id="PF02423">
    <property type="entry name" value="OCD_Mu_crystall"/>
    <property type="match status" value="1"/>
</dbReference>
<dbReference type="GeneID" id="56509507"/>
<dbReference type="Gene3D" id="3.30.1780.10">
    <property type="entry name" value="ornithine cyclodeaminase, domain 1"/>
    <property type="match status" value="1"/>
</dbReference>
<comment type="caution">
    <text evidence="1">The sequence shown here is derived from an EMBL/GenBank/DDBJ whole genome shotgun (WGS) entry which is preliminary data.</text>
</comment>
<dbReference type="Proteomes" id="UP000423641">
    <property type="component" value="Unassembled WGS sequence"/>
</dbReference>
<evidence type="ECO:0000313" key="2">
    <source>
        <dbReference type="Proteomes" id="UP000423641"/>
    </source>
</evidence>
<dbReference type="RefSeq" id="WP_112000168.1">
    <property type="nucleotide sequence ID" value="NZ_CP053828.1"/>
</dbReference>
<dbReference type="PANTHER" id="PTHR13812">
    <property type="entry name" value="KETIMINE REDUCTASE MU-CRYSTALLIN"/>
    <property type="match status" value="1"/>
</dbReference>
<organism evidence="1 2">
    <name type="scientific">Campylobacter hyointestinalis subsp. lawsonii</name>
    <dbReference type="NCBI Taxonomy" id="91353"/>
    <lineage>
        <taxon>Bacteria</taxon>
        <taxon>Pseudomonadati</taxon>
        <taxon>Campylobacterota</taxon>
        <taxon>Epsilonproteobacteria</taxon>
        <taxon>Campylobacterales</taxon>
        <taxon>Campylobacteraceae</taxon>
        <taxon>Campylobacter</taxon>
    </lineage>
</organism>